<organism evidence="10 11">
    <name type="scientific">Bordetella trematum</name>
    <dbReference type="NCBI Taxonomy" id="123899"/>
    <lineage>
        <taxon>Bacteria</taxon>
        <taxon>Pseudomonadati</taxon>
        <taxon>Pseudomonadota</taxon>
        <taxon>Betaproteobacteria</taxon>
        <taxon>Burkholderiales</taxon>
        <taxon>Alcaligenaceae</taxon>
        <taxon>Bordetella</taxon>
    </lineage>
</organism>
<dbReference type="SUPFAM" id="SSF55073">
    <property type="entry name" value="Nucleotide cyclase"/>
    <property type="match status" value="1"/>
</dbReference>
<dbReference type="PANTHER" id="PTHR45138">
    <property type="entry name" value="REGULATORY COMPONENTS OF SENSORY TRANSDUCTION SYSTEM"/>
    <property type="match status" value="1"/>
</dbReference>
<name>A0A157Q2M3_9BORD</name>
<dbReference type="EMBL" id="LT546645">
    <property type="protein sequence ID" value="SAI74013.1"/>
    <property type="molecule type" value="Genomic_DNA"/>
</dbReference>
<evidence type="ECO:0000256" key="3">
    <source>
        <dbReference type="ARBA" id="ARBA00022475"/>
    </source>
</evidence>
<dbReference type="OrthoDB" id="9813903at2"/>
<dbReference type="SMART" id="SM00267">
    <property type="entry name" value="GGDEF"/>
    <property type="match status" value="1"/>
</dbReference>
<evidence type="ECO:0000256" key="8">
    <source>
        <dbReference type="SAM" id="Phobius"/>
    </source>
</evidence>
<dbReference type="EC" id="2.7.7.65" evidence="2"/>
<evidence type="ECO:0000256" key="2">
    <source>
        <dbReference type="ARBA" id="ARBA00012528"/>
    </source>
</evidence>
<dbReference type="InterPro" id="IPR029151">
    <property type="entry name" value="Sensor-like_sf"/>
</dbReference>
<keyword evidence="5 8" id="KW-1133">Transmembrane helix</keyword>
<dbReference type="PATRIC" id="fig|123899.6.peg.3938"/>
<keyword evidence="10" id="KW-0548">Nucleotidyltransferase</keyword>
<dbReference type="Gene3D" id="3.30.450.20">
    <property type="entry name" value="PAS domain"/>
    <property type="match status" value="1"/>
</dbReference>
<dbReference type="Proteomes" id="UP000076825">
    <property type="component" value="Chromosome 1"/>
</dbReference>
<evidence type="ECO:0000256" key="1">
    <source>
        <dbReference type="ARBA" id="ARBA00004651"/>
    </source>
</evidence>
<accession>A0A157Q2M3</accession>
<evidence type="ECO:0000256" key="7">
    <source>
        <dbReference type="ARBA" id="ARBA00034247"/>
    </source>
</evidence>
<dbReference type="InterPro" id="IPR043128">
    <property type="entry name" value="Rev_trsase/Diguanyl_cyclase"/>
</dbReference>
<dbReference type="InterPro" id="IPR029787">
    <property type="entry name" value="Nucleotide_cyclase"/>
</dbReference>
<evidence type="ECO:0000256" key="6">
    <source>
        <dbReference type="ARBA" id="ARBA00023136"/>
    </source>
</evidence>
<keyword evidence="3" id="KW-1003">Cell membrane</keyword>
<dbReference type="AlphaFoldDB" id="A0A157Q2M3"/>
<feature type="transmembrane region" description="Helical" evidence="8">
    <location>
        <begin position="20"/>
        <end position="40"/>
    </location>
</feature>
<reference evidence="10 11" key="1">
    <citation type="submission" date="2016-04" db="EMBL/GenBank/DDBJ databases">
        <authorList>
            <consortium name="Pathogen Informatics"/>
        </authorList>
    </citation>
    <scope>NUCLEOTIDE SEQUENCE [LARGE SCALE GENOMIC DNA]</scope>
    <source>
        <strain evidence="10 11">H044680328</strain>
    </source>
</reference>
<comment type="catalytic activity">
    <reaction evidence="7">
        <text>2 GTP = 3',3'-c-di-GMP + 2 diphosphate</text>
        <dbReference type="Rhea" id="RHEA:24898"/>
        <dbReference type="ChEBI" id="CHEBI:33019"/>
        <dbReference type="ChEBI" id="CHEBI:37565"/>
        <dbReference type="ChEBI" id="CHEBI:58805"/>
        <dbReference type="EC" id="2.7.7.65"/>
    </reaction>
</comment>
<dbReference type="CDD" id="cd18773">
    <property type="entry name" value="PDC1_HK_sensor"/>
    <property type="match status" value="1"/>
</dbReference>
<dbReference type="InterPro" id="IPR050469">
    <property type="entry name" value="Diguanylate_Cyclase"/>
</dbReference>
<dbReference type="eggNOG" id="COG3706">
    <property type="taxonomic scope" value="Bacteria"/>
</dbReference>
<evidence type="ECO:0000259" key="9">
    <source>
        <dbReference type="PROSITE" id="PS50887"/>
    </source>
</evidence>
<keyword evidence="4 8" id="KW-0812">Transmembrane</keyword>
<gene>
    <name evidence="10" type="primary">ycdT_2</name>
    <name evidence="10" type="ORF">SAMEA3906487_03940</name>
</gene>
<dbReference type="Pfam" id="PF00990">
    <property type="entry name" value="GGDEF"/>
    <property type="match status" value="1"/>
</dbReference>
<comment type="subcellular location">
    <subcellularLocation>
        <location evidence="1">Cell membrane</location>
        <topology evidence="1">Multi-pass membrane protein</topology>
    </subcellularLocation>
</comment>
<dbReference type="InterPro" id="IPR033479">
    <property type="entry name" value="dCache_1"/>
</dbReference>
<keyword evidence="11" id="KW-1185">Reference proteome</keyword>
<dbReference type="STRING" id="123899.SAMEA3906487_03940"/>
<evidence type="ECO:0000313" key="10">
    <source>
        <dbReference type="EMBL" id="SAI74013.1"/>
    </source>
</evidence>
<dbReference type="CDD" id="cd01949">
    <property type="entry name" value="GGDEF"/>
    <property type="match status" value="1"/>
</dbReference>
<evidence type="ECO:0000256" key="4">
    <source>
        <dbReference type="ARBA" id="ARBA00022692"/>
    </source>
</evidence>
<evidence type="ECO:0000313" key="11">
    <source>
        <dbReference type="Proteomes" id="UP000076825"/>
    </source>
</evidence>
<dbReference type="NCBIfam" id="TIGR00254">
    <property type="entry name" value="GGDEF"/>
    <property type="match status" value="1"/>
</dbReference>
<dbReference type="Pfam" id="PF02743">
    <property type="entry name" value="dCache_1"/>
    <property type="match status" value="1"/>
</dbReference>
<sequence>MSSESLYAHLASKVNLRKLVTSLALLSALVAVLNTFVASYRVQRHQLMHATLEANRTYAAKLAQSTDSFLKSALRELQVSAGVIAGLISDEEALQKEAHRVRLQNESFNSVVVVDDTGLVLATSPDVLNIRGKQLVSAANEQALRQRAPMISDPFVSLAGNYLINISQPIVSEEGHYLGYVSGTIYLKEENVLGSLLGEHYYQDGSSLYVVDRSGRILYHPDRRRIGERVAGNMAIQSVMRGESGAQQILNSQGVEMLAGYAHVPANGWGIISQRPLASTLAPLSGLMRDVLLHTTPLALISLIVIWLCAREISRPLWLLARYVRGSDTGGALGRVASVRPWYFEVASLKQAVLSSLFASQAKIERLSRDSSTDPLTGVLNRRGLDERYGLLRAAQLPGALLALDLDRFKRINDTFGHDTGDLVLKAFADILQMTSREADVVARVGGEEFVVLLPGADLSVALSAAERIRERVAAHDMPASVGQVTVSIGVTVWPAGIHALRELQIQADKALYEAKDSGRNCVRAYTSA</sequence>
<dbReference type="InterPro" id="IPR000160">
    <property type="entry name" value="GGDEF_dom"/>
</dbReference>
<dbReference type="PROSITE" id="PS50887">
    <property type="entry name" value="GGDEF"/>
    <property type="match status" value="1"/>
</dbReference>
<proteinExistence type="predicted"/>
<dbReference type="SUPFAM" id="SSF103190">
    <property type="entry name" value="Sensory domain-like"/>
    <property type="match status" value="2"/>
</dbReference>
<keyword evidence="10" id="KW-0808">Transferase</keyword>
<dbReference type="PANTHER" id="PTHR45138:SF9">
    <property type="entry name" value="DIGUANYLATE CYCLASE DGCM-RELATED"/>
    <property type="match status" value="1"/>
</dbReference>
<feature type="domain" description="GGDEF" evidence="9">
    <location>
        <begin position="397"/>
        <end position="528"/>
    </location>
</feature>
<evidence type="ECO:0000256" key="5">
    <source>
        <dbReference type="ARBA" id="ARBA00022989"/>
    </source>
</evidence>
<dbReference type="KEGG" id="btrm:SAMEA390648703940"/>
<dbReference type="Gene3D" id="3.30.70.270">
    <property type="match status" value="1"/>
</dbReference>
<dbReference type="GO" id="GO:0052621">
    <property type="term" value="F:diguanylate cyclase activity"/>
    <property type="evidence" value="ECO:0007669"/>
    <property type="project" value="UniProtKB-EC"/>
</dbReference>
<dbReference type="FunFam" id="3.30.70.270:FF:000001">
    <property type="entry name" value="Diguanylate cyclase domain protein"/>
    <property type="match status" value="1"/>
</dbReference>
<dbReference type="CDD" id="cd12912">
    <property type="entry name" value="PDC2_MCP_like"/>
    <property type="match status" value="1"/>
</dbReference>
<keyword evidence="6 8" id="KW-0472">Membrane</keyword>
<dbReference type="GO" id="GO:0005886">
    <property type="term" value="C:plasma membrane"/>
    <property type="evidence" value="ECO:0007669"/>
    <property type="project" value="UniProtKB-SubCell"/>
</dbReference>
<protein>
    <recommendedName>
        <fullName evidence="2">diguanylate cyclase</fullName>
        <ecNumber evidence="2">2.7.7.65</ecNumber>
    </recommendedName>
</protein>